<feature type="chain" id="PRO_5017001144" evidence="1">
    <location>
        <begin position="26"/>
        <end position="83"/>
    </location>
</feature>
<accession>A0A368Z4G2</accession>
<protein>
    <submittedName>
        <fullName evidence="2">Uncharacterized protein</fullName>
    </submittedName>
</protein>
<keyword evidence="3" id="KW-1185">Reference proteome</keyword>
<name>A0A368Z4G2_9HYPH</name>
<gene>
    <name evidence="2" type="ORF">C7476_103176</name>
</gene>
<feature type="signal peptide" evidence="1">
    <location>
        <begin position="1"/>
        <end position="25"/>
    </location>
</feature>
<dbReference type="EMBL" id="QPJM01000003">
    <property type="protein sequence ID" value="RCW85334.1"/>
    <property type="molecule type" value="Genomic_DNA"/>
</dbReference>
<proteinExistence type="predicted"/>
<comment type="caution">
    <text evidence="2">The sequence shown here is derived from an EMBL/GenBank/DDBJ whole genome shotgun (WGS) entry which is preliminary data.</text>
</comment>
<keyword evidence="1" id="KW-0732">Signal</keyword>
<evidence type="ECO:0000256" key="1">
    <source>
        <dbReference type="SAM" id="SignalP"/>
    </source>
</evidence>
<dbReference type="RefSeq" id="WP_147274626.1">
    <property type="nucleotide sequence ID" value="NZ_QPJM01000003.1"/>
</dbReference>
<dbReference type="AlphaFoldDB" id="A0A368Z4G2"/>
<dbReference type="Proteomes" id="UP000253324">
    <property type="component" value="Unassembled WGS sequence"/>
</dbReference>
<evidence type="ECO:0000313" key="3">
    <source>
        <dbReference type="Proteomes" id="UP000253324"/>
    </source>
</evidence>
<reference evidence="2 3" key="1">
    <citation type="submission" date="2018-07" db="EMBL/GenBank/DDBJ databases">
        <title>Genomic Encyclopedia of Type Strains, Phase III (KMG-III): the genomes of soil and plant-associated and newly described type strains.</title>
        <authorList>
            <person name="Whitman W."/>
        </authorList>
    </citation>
    <scope>NUCLEOTIDE SEQUENCE [LARGE SCALE GENOMIC DNA]</scope>
    <source>
        <strain evidence="2 3">31-25a</strain>
    </source>
</reference>
<sequence>MKKIISVLRAFVLIAASFGISPAHAQTLNVGLTIVPADRAVAAHAARRPDNKRDGHVRIVEYVSPGYAAIPKSRQKASASTLR</sequence>
<organism evidence="2 3">
    <name type="scientific">Phyllobacterium bourgognense</name>
    <dbReference type="NCBI Taxonomy" id="314236"/>
    <lineage>
        <taxon>Bacteria</taxon>
        <taxon>Pseudomonadati</taxon>
        <taxon>Pseudomonadota</taxon>
        <taxon>Alphaproteobacteria</taxon>
        <taxon>Hyphomicrobiales</taxon>
        <taxon>Phyllobacteriaceae</taxon>
        <taxon>Phyllobacterium</taxon>
    </lineage>
</organism>
<evidence type="ECO:0000313" key="2">
    <source>
        <dbReference type="EMBL" id="RCW85334.1"/>
    </source>
</evidence>